<evidence type="ECO:0000256" key="2">
    <source>
        <dbReference type="SAM" id="Phobius"/>
    </source>
</evidence>
<evidence type="ECO:0000313" key="3">
    <source>
        <dbReference type="EMBL" id="RDI67824.1"/>
    </source>
</evidence>
<feature type="region of interest" description="Disordered" evidence="1">
    <location>
        <begin position="84"/>
        <end position="138"/>
    </location>
</feature>
<feature type="compositionally biased region" description="Polar residues" evidence="1">
    <location>
        <begin position="128"/>
        <end position="138"/>
    </location>
</feature>
<feature type="compositionally biased region" description="Basic and acidic residues" evidence="1">
    <location>
        <begin position="84"/>
        <end position="100"/>
    </location>
</feature>
<sequence>MIVLIGLIVLIAAVVVGVAAVVANAGDAHLLSSDFTVFNQHFTPSQGELFAAGVAVGAVGMFGLALLLAGAFTSARRHAEIRRELRQSRREMSATRKDLTKTPPAGQTAPRQQPVWSRNPFMRRPGGNQPSRGAQPQS</sequence>
<dbReference type="Proteomes" id="UP000254869">
    <property type="component" value="Unassembled WGS sequence"/>
</dbReference>
<keyword evidence="4" id="KW-1185">Reference proteome</keyword>
<comment type="caution">
    <text evidence="3">The sequence shown here is derived from an EMBL/GenBank/DDBJ whole genome shotgun (WGS) entry which is preliminary data.</text>
</comment>
<keyword evidence="2" id="KW-0472">Membrane</keyword>
<dbReference type="EMBL" id="QQBC01000002">
    <property type="protein sequence ID" value="RDI67824.1"/>
    <property type="molecule type" value="Genomic_DNA"/>
</dbReference>
<gene>
    <name evidence="3" type="ORF">DFR76_102224</name>
</gene>
<evidence type="ECO:0000313" key="4">
    <source>
        <dbReference type="Proteomes" id="UP000254869"/>
    </source>
</evidence>
<feature type="transmembrane region" description="Helical" evidence="2">
    <location>
        <begin position="49"/>
        <end position="73"/>
    </location>
</feature>
<protein>
    <submittedName>
        <fullName evidence="3">Uncharacterized protein</fullName>
    </submittedName>
</protein>
<evidence type="ECO:0000256" key="1">
    <source>
        <dbReference type="SAM" id="MobiDB-lite"/>
    </source>
</evidence>
<name>A0A370IEG1_9NOCA</name>
<organism evidence="3 4">
    <name type="scientific">Nocardia pseudobrasiliensis</name>
    <dbReference type="NCBI Taxonomy" id="45979"/>
    <lineage>
        <taxon>Bacteria</taxon>
        <taxon>Bacillati</taxon>
        <taxon>Actinomycetota</taxon>
        <taxon>Actinomycetes</taxon>
        <taxon>Mycobacteriales</taxon>
        <taxon>Nocardiaceae</taxon>
        <taxon>Nocardia</taxon>
    </lineage>
</organism>
<accession>A0A370IEG1</accession>
<dbReference type="STRING" id="1210086.GCA_001613105_07301"/>
<reference evidence="3 4" key="1">
    <citation type="submission" date="2018-07" db="EMBL/GenBank/DDBJ databases">
        <title>Genomic Encyclopedia of Type Strains, Phase IV (KMG-IV): sequencing the most valuable type-strain genomes for metagenomic binning, comparative biology and taxonomic classification.</title>
        <authorList>
            <person name="Goeker M."/>
        </authorList>
    </citation>
    <scope>NUCLEOTIDE SEQUENCE [LARGE SCALE GENOMIC DNA]</scope>
    <source>
        <strain evidence="3 4">DSM 44290</strain>
    </source>
</reference>
<keyword evidence="2" id="KW-0812">Transmembrane</keyword>
<dbReference type="RefSeq" id="WP_068007605.1">
    <property type="nucleotide sequence ID" value="NZ_QQBC01000002.1"/>
</dbReference>
<keyword evidence="2" id="KW-1133">Transmembrane helix</keyword>
<dbReference type="AlphaFoldDB" id="A0A370IEG1"/>
<proteinExistence type="predicted"/>